<proteinExistence type="predicted"/>
<reference evidence="1 2" key="1">
    <citation type="journal article" date="2011" name="J. Bacteriol.">
        <title>Genome sequence of Chthoniobacter flavus Ellin428, an aerobic heterotrophic soil bacterium.</title>
        <authorList>
            <person name="Kant R."/>
            <person name="van Passel M.W."/>
            <person name="Palva A."/>
            <person name="Lucas S."/>
            <person name="Lapidus A."/>
            <person name="Glavina Del Rio T."/>
            <person name="Dalin E."/>
            <person name="Tice H."/>
            <person name="Bruce D."/>
            <person name="Goodwin L."/>
            <person name="Pitluck S."/>
            <person name="Larimer F.W."/>
            <person name="Land M.L."/>
            <person name="Hauser L."/>
            <person name="Sangwan P."/>
            <person name="de Vos W.M."/>
            <person name="Janssen P.H."/>
            <person name="Smidt H."/>
        </authorList>
    </citation>
    <scope>NUCLEOTIDE SEQUENCE [LARGE SCALE GENOMIC DNA]</scope>
    <source>
        <strain evidence="1 2">Ellin428</strain>
    </source>
</reference>
<dbReference type="EMBL" id="ABVL01000012">
    <property type="protein sequence ID" value="EDY18618.1"/>
    <property type="molecule type" value="Genomic_DNA"/>
</dbReference>
<keyword evidence="2" id="KW-1185">Reference proteome</keyword>
<protein>
    <submittedName>
        <fullName evidence="1">Uncharacterized protein</fullName>
    </submittedName>
</protein>
<sequence>MAVVMGDKAASAYIDVAVFCSKILCAFFVDERDFFSLKIINLAFPAGEKGNSRDGVEKWGDQVSRHLRGLLALP</sequence>
<gene>
    <name evidence="1" type="ORF">CfE428DRAFT_4004</name>
</gene>
<organism evidence="1 2">
    <name type="scientific">Chthoniobacter flavus Ellin428</name>
    <dbReference type="NCBI Taxonomy" id="497964"/>
    <lineage>
        <taxon>Bacteria</taxon>
        <taxon>Pseudomonadati</taxon>
        <taxon>Verrucomicrobiota</taxon>
        <taxon>Spartobacteria</taxon>
        <taxon>Chthoniobacterales</taxon>
        <taxon>Chthoniobacteraceae</taxon>
        <taxon>Chthoniobacter</taxon>
    </lineage>
</organism>
<accession>B4D515</accession>
<name>B4D515_9BACT</name>
<dbReference type="Proteomes" id="UP000005824">
    <property type="component" value="Unassembled WGS sequence"/>
</dbReference>
<dbReference type="STRING" id="497964.CfE428DRAFT_4004"/>
<comment type="caution">
    <text evidence="1">The sequence shown here is derived from an EMBL/GenBank/DDBJ whole genome shotgun (WGS) entry which is preliminary data.</text>
</comment>
<dbReference type="AlphaFoldDB" id="B4D515"/>
<evidence type="ECO:0000313" key="2">
    <source>
        <dbReference type="Proteomes" id="UP000005824"/>
    </source>
</evidence>
<evidence type="ECO:0000313" key="1">
    <source>
        <dbReference type="EMBL" id="EDY18618.1"/>
    </source>
</evidence>
<dbReference type="InParanoid" id="B4D515"/>